<dbReference type="AlphaFoldDB" id="A0A699YL45"/>
<organism evidence="3 4">
    <name type="scientific">Haematococcus lacustris</name>
    <name type="common">Green alga</name>
    <name type="synonym">Haematococcus pluvialis</name>
    <dbReference type="NCBI Taxonomy" id="44745"/>
    <lineage>
        <taxon>Eukaryota</taxon>
        <taxon>Viridiplantae</taxon>
        <taxon>Chlorophyta</taxon>
        <taxon>core chlorophytes</taxon>
        <taxon>Chlorophyceae</taxon>
        <taxon>CS clade</taxon>
        <taxon>Chlamydomonadales</taxon>
        <taxon>Haematococcaceae</taxon>
        <taxon>Haematococcus</taxon>
    </lineage>
</organism>
<comment type="caution">
    <text evidence="3">The sequence shown here is derived from an EMBL/GenBank/DDBJ whole genome shotgun (WGS) entry which is preliminary data.</text>
</comment>
<dbReference type="PANTHER" id="PTHR15503">
    <property type="entry name" value="LDOC1 RELATED"/>
    <property type="match status" value="1"/>
</dbReference>
<feature type="domain" description="Ty3 transposon capsid-like protein" evidence="2">
    <location>
        <begin position="246"/>
        <end position="402"/>
    </location>
</feature>
<dbReference type="PANTHER" id="PTHR15503:SF22">
    <property type="entry name" value="TRANSPOSON TY3-I GAG POLYPROTEIN"/>
    <property type="match status" value="1"/>
</dbReference>
<evidence type="ECO:0000313" key="4">
    <source>
        <dbReference type="Proteomes" id="UP000485058"/>
    </source>
</evidence>
<dbReference type="Gene3D" id="3.10.10.10">
    <property type="entry name" value="HIV Type 1 Reverse Transcriptase, subunit A, domain 1"/>
    <property type="match status" value="1"/>
</dbReference>
<dbReference type="SUPFAM" id="SSF56672">
    <property type="entry name" value="DNA/RNA polymerases"/>
    <property type="match status" value="1"/>
</dbReference>
<proteinExistence type="predicted"/>
<keyword evidence="4" id="KW-1185">Reference proteome</keyword>
<reference evidence="3 4" key="1">
    <citation type="submission" date="2020-02" db="EMBL/GenBank/DDBJ databases">
        <title>Draft genome sequence of Haematococcus lacustris strain NIES-144.</title>
        <authorList>
            <person name="Morimoto D."/>
            <person name="Nakagawa S."/>
            <person name="Yoshida T."/>
            <person name="Sawayama S."/>
        </authorList>
    </citation>
    <scope>NUCLEOTIDE SEQUENCE [LARGE SCALE GENOMIC DNA]</scope>
    <source>
        <strain evidence="3 4">NIES-144</strain>
    </source>
</reference>
<feature type="compositionally biased region" description="Polar residues" evidence="1">
    <location>
        <begin position="431"/>
        <end position="444"/>
    </location>
</feature>
<dbReference type="InterPro" id="IPR045358">
    <property type="entry name" value="Ty3_capsid"/>
</dbReference>
<dbReference type="Gene3D" id="2.40.70.10">
    <property type="entry name" value="Acid Proteases"/>
    <property type="match status" value="1"/>
</dbReference>
<accession>A0A699YL45</accession>
<evidence type="ECO:0000259" key="2">
    <source>
        <dbReference type="Pfam" id="PF19259"/>
    </source>
</evidence>
<feature type="compositionally biased region" description="Low complexity" evidence="1">
    <location>
        <begin position="456"/>
        <end position="467"/>
    </location>
</feature>
<dbReference type="CDD" id="cd00303">
    <property type="entry name" value="retropepsin_like"/>
    <property type="match status" value="1"/>
</dbReference>
<dbReference type="Pfam" id="PF19259">
    <property type="entry name" value="Ty3_capsid"/>
    <property type="match status" value="1"/>
</dbReference>
<dbReference type="Pfam" id="PF08284">
    <property type="entry name" value="RVP_2"/>
    <property type="match status" value="1"/>
</dbReference>
<feature type="region of interest" description="Disordered" evidence="1">
    <location>
        <begin position="422"/>
        <end position="467"/>
    </location>
</feature>
<dbReference type="EMBL" id="BLLF01000346">
    <property type="protein sequence ID" value="GFH10780.1"/>
    <property type="molecule type" value="Genomic_DNA"/>
</dbReference>
<dbReference type="InterPro" id="IPR043502">
    <property type="entry name" value="DNA/RNA_pol_sf"/>
</dbReference>
<evidence type="ECO:0000256" key="1">
    <source>
        <dbReference type="SAM" id="MobiDB-lite"/>
    </source>
</evidence>
<dbReference type="InterPro" id="IPR032567">
    <property type="entry name" value="RTL1-rel"/>
</dbReference>
<name>A0A699YL45_HAELA</name>
<dbReference type="InterPro" id="IPR021109">
    <property type="entry name" value="Peptidase_aspartic_dom_sf"/>
</dbReference>
<evidence type="ECO:0000313" key="3">
    <source>
        <dbReference type="EMBL" id="GFH10780.1"/>
    </source>
</evidence>
<sequence length="773" mass="84903">MGGWPLWAQGQRECERWTFNLGGGGVVNLRCGDEELCYRLEHGWGYFIGPVASGKAPVTDGLFCQHSVGIQPGFSQPRSGMVATCSLVIDVNLTTWNVSAPPPPSLLPPPMAAGRAWKEKAARVEADLPPTPRDIQLQAGLVAARRAHSEAWKEKAARVEANLPPTPRDIQLQARLVTARRAHNEAWKEKAARVEANLPPTPRDIQLHAGRAAAALTRKRKIENTSGLLGYQDTMSAQPAGIIKLAEIKEYDGKGDVNSYLFQVEDVYSLFPNLSDEQKIVSASVRLTGLAQAWYRSARADTTLTWESFKSGLKVAFRSKSEAAKARDMLHDAKQKHNQTALSFATQLRRLFLQIPNITDDEQLDRFRRGLHPALRAMVDVQLPDSFDKAVNIAVAHDSAYRDAGVSTATPMQLGALFKTAPPRGRHFASKSHTPSNASSSTAETRADDRDSTTKTTGAYSAEGTGTSSATASTLKIAAAAVPCREGTGNEPQKHEVSPPAVEPRFRITKLTTTHPGDETDSALLVFLGSYKGHKVRILVDGGATASFIDSEFCMRHDLQTAEKHNPDHIRLADGHQQESTAMIPEARFRLGSHKGQQTLHCTRLHGFDIILGKPWLAEINPRIDWKQNIMTFHHAGKKHTLRAPPAPRDPDLDRFTISTAGLRTAVREKQPMFMVSITPATPTESPVETHQVMDCTPVLKDFAPVFPEDLPAGLPPERAVDHRIDLEPNKRPPVRSTYAMSTCELAELKRQITEMQEKGFIRPSTSPYASGV</sequence>
<gene>
    <name evidence="3" type="ORF">HaLaN_06156</name>
</gene>
<dbReference type="Proteomes" id="UP000485058">
    <property type="component" value="Unassembled WGS sequence"/>
</dbReference>
<feature type="non-terminal residue" evidence="3">
    <location>
        <position position="773"/>
    </location>
</feature>
<protein>
    <submittedName>
        <fullName evidence="3">Transposon Tf2-2 polyprotein</fullName>
    </submittedName>
</protein>